<dbReference type="Pfam" id="PF23622">
    <property type="entry name" value="LRR_At1g61320_AtMIF1"/>
    <property type="match status" value="1"/>
</dbReference>
<accession>A0A2N9H081</accession>
<dbReference type="PANTHER" id="PTHR34145:SF51">
    <property type="entry name" value="FBD DOMAIN-CONTAINING PROTEIN"/>
    <property type="match status" value="1"/>
</dbReference>
<protein>
    <recommendedName>
        <fullName evidence="1">At1g61320/AtMIF1 LRR domain-containing protein</fullName>
    </recommendedName>
</protein>
<dbReference type="InterPro" id="IPR053772">
    <property type="entry name" value="At1g61320/At1g61330-like"/>
</dbReference>
<dbReference type="SUPFAM" id="SSF52047">
    <property type="entry name" value="RNI-like"/>
    <property type="match status" value="1"/>
</dbReference>
<reference evidence="2" key="1">
    <citation type="submission" date="2018-02" db="EMBL/GenBank/DDBJ databases">
        <authorList>
            <person name="Cohen D.B."/>
            <person name="Kent A.D."/>
        </authorList>
    </citation>
    <scope>NUCLEOTIDE SEQUENCE</scope>
</reference>
<dbReference type="Gene3D" id="3.80.10.10">
    <property type="entry name" value="Ribonuclease Inhibitor"/>
    <property type="match status" value="1"/>
</dbReference>
<dbReference type="AlphaFoldDB" id="A0A2N9H081"/>
<dbReference type="InterPro" id="IPR055357">
    <property type="entry name" value="LRR_At1g61320_AtMIF1"/>
</dbReference>
<name>A0A2N9H081_FAGSY</name>
<dbReference type="PANTHER" id="PTHR34145">
    <property type="entry name" value="OS02G0105600 PROTEIN"/>
    <property type="match status" value="1"/>
</dbReference>
<dbReference type="InterPro" id="IPR032675">
    <property type="entry name" value="LRR_dom_sf"/>
</dbReference>
<evidence type="ECO:0000259" key="1">
    <source>
        <dbReference type="Pfam" id="PF23622"/>
    </source>
</evidence>
<feature type="domain" description="At1g61320/AtMIF1 LRR" evidence="1">
    <location>
        <begin position="168"/>
        <end position="280"/>
    </location>
</feature>
<evidence type="ECO:0000313" key="2">
    <source>
        <dbReference type="EMBL" id="SPD07916.1"/>
    </source>
</evidence>
<dbReference type="EMBL" id="OIVN01002980">
    <property type="protein sequence ID" value="SPD07916.1"/>
    <property type="molecule type" value="Genomic_DNA"/>
</dbReference>
<organism evidence="2">
    <name type="scientific">Fagus sylvatica</name>
    <name type="common">Beechnut</name>
    <dbReference type="NCBI Taxonomy" id="28930"/>
    <lineage>
        <taxon>Eukaryota</taxon>
        <taxon>Viridiplantae</taxon>
        <taxon>Streptophyta</taxon>
        <taxon>Embryophyta</taxon>
        <taxon>Tracheophyta</taxon>
        <taxon>Spermatophyta</taxon>
        <taxon>Magnoliopsida</taxon>
        <taxon>eudicotyledons</taxon>
        <taxon>Gunneridae</taxon>
        <taxon>Pentapetalae</taxon>
        <taxon>rosids</taxon>
        <taxon>fabids</taxon>
        <taxon>Fagales</taxon>
        <taxon>Fagaceae</taxon>
        <taxon>Fagus</taxon>
    </lineage>
</organism>
<sequence length="567" mass="64314">MSTSIPVLELNTTSFGSTSWREVGKKKRNIPRQQRLDIQRKNTDFYNFVDKTLQSLSKKRLHVKKFTLTDSLDKGKSVSRIDRWISFVIESDVEELSLNFDQGWYCRKYQLPQCVLVAKSIIALTLCQCKLESSCGDINLSSLKKLSLCDIIGDDRIIQKLVVGSPLIEDMRFTNCTLESTSGGDMNLPALKTLSLCKVHVDDQIIQKIVAGSPVIEDMRFTSCHGLKSIKFEGLTKAMSIELTYNGDLERVELEAPNLYSLYIHQKKQCEINLVSCSNLKMLALSAPSITDKWLHDHLSQLPLIEYLNIHGCHKLERLKISSHSLKTFYMMYSKKDELVEIDIDTPNLRNFAYCGHTVKPFSSTNMALSKAIYQMVQPIAPWNVEKIEFLAKLNNSKLLTLVTQLAKDMVIPQQLRETLPSPSYNVKQLKLQTGNLVIGLDIVELMDSLLWIAPLPEILLIALSIDMEPWMDTICFKFSYEKPILKGKKPSCCKFLPSSMLETLPKEPVKVEEVPVVVEEKLVEKVEEKPVVVVLEPKAKPVAVANEVKSKFVLELECFSILKPKP</sequence>
<gene>
    <name evidence="2" type="ORF">FSB_LOCUS35798</name>
</gene>
<proteinExistence type="predicted"/>